<sequence>MDATLSLRLPKEGPLAVSAYGYERDDSFRIIIPFVDWRVAAPLQCPALGGLDDRTTLATTAKLHYENDRRVRPPVIPRVHLSRNAVGCIQADWGIANFTFRMTLLSGVAPRQSLILEHARPCIAAAGPDWEFSSDLQVIEAERLWLWDETGTLYS</sequence>
<comment type="caution">
    <text evidence="1">The sequence shown here is derived from an EMBL/GenBank/DDBJ whole genome shotgun (WGS) entry which is preliminary data.</text>
</comment>
<keyword evidence="2" id="KW-1185">Reference proteome</keyword>
<dbReference type="Proteomes" id="UP001148737">
    <property type="component" value="Unassembled WGS sequence"/>
</dbReference>
<reference evidence="1" key="1">
    <citation type="submission" date="2022-07" db="EMBL/GenBank/DDBJ databases">
        <title>Genome Sequence of Lecanicillium saksenae.</title>
        <authorList>
            <person name="Buettner E."/>
        </authorList>
    </citation>
    <scope>NUCLEOTIDE SEQUENCE</scope>
    <source>
        <strain evidence="1">VT-O1</strain>
    </source>
</reference>
<dbReference type="EMBL" id="JANAKD010000629">
    <property type="protein sequence ID" value="KAJ3491821.1"/>
    <property type="molecule type" value="Genomic_DNA"/>
</dbReference>
<organism evidence="1 2">
    <name type="scientific">Lecanicillium saksenae</name>
    <dbReference type="NCBI Taxonomy" id="468837"/>
    <lineage>
        <taxon>Eukaryota</taxon>
        <taxon>Fungi</taxon>
        <taxon>Dikarya</taxon>
        <taxon>Ascomycota</taxon>
        <taxon>Pezizomycotina</taxon>
        <taxon>Sordariomycetes</taxon>
        <taxon>Hypocreomycetidae</taxon>
        <taxon>Hypocreales</taxon>
        <taxon>Cordycipitaceae</taxon>
        <taxon>Lecanicillium</taxon>
    </lineage>
</organism>
<evidence type="ECO:0000313" key="1">
    <source>
        <dbReference type="EMBL" id="KAJ3491821.1"/>
    </source>
</evidence>
<name>A0ACC1QUT3_9HYPO</name>
<proteinExistence type="predicted"/>
<gene>
    <name evidence="1" type="ORF">NLG97_g5519</name>
</gene>
<protein>
    <submittedName>
        <fullName evidence="1">Uncharacterized protein</fullName>
    </submittedName>
</protein>
<evidence type="ECO:0000313" key="2">
    <source>
        <dbReference type="Proteomes" id="UP001148737"/>
    </source>
</evidence>
<accession>A0ACC1QUT3</accession>